<dbReference type="Proteomes" id="UP001054252">
    <property type="component" value="Unassembled WGS sequence"/>
</dbReference>
<evidence type="ECO:0000313" key="1">
    <source>
        <dbReference type="EMBL" id="GKV25344.1"/>
    </source>
</evidence>
<sequence>MCSQRAVAYFRKHIEPQLQSGKHVMVAAHGNSLRSIIRSSP</sequence>
<dbReference type="Gene3D" id="3.40.50.1240">
    <property type="entry name" value="Phosphoglycerate mutase-like"/>
    <property type="match status" value="1"/>
</dbReference>
<dbReference type="EMBL" id="BPVZ01000068">
    <property type="protein sequence ID" value="GKV25344.1"/>
    <property type="molecule type" value="Genomic_DNA"/>
</dbReference>
<dbReference type="GO" id="GO:0016868">
    <property type="term" value="F:intramolecular phosphotransferase activity"/>
    <property type="evidence" value="ECO:0007669"/>
    <property type="project" value="InterPro"/>
</dbReference>
<dbReference type="SUPFAM" id="SSF53254">
    <property type="entry name" value="Phosphoglycerate mutase-like"/>
    <property type="match status" value="1"/>
</dbReference>
<proteinExistence type="predicted"/>
<comment type="caution">
    <text evidence="1">The sequence shown here is derived from an EMBL/GenBank/DDBJ whole genome shotgun (WGS) entry which is preliminary data.</text>
</comment>
<evidence type="ECO:0008006" key="3">
    <source>
        <dbReference type="Google" id="ProtNLM"/>
    </source>
</evidence>
<dbReference type="PANTHER" id="PTHR11931">
    <property type="entry name" value="PHOSPHOGLYCERATE MUTASE"/>
    <property type="match status" value="1"/>
</dbReference>
<name>A0AAV5KL65_9ROSI</name>
<dbReference type="InterPro" id="IPR029033">
    <property type="entry name" value="His_PPase_superfam"/>
</dbReference>
<dbReference type="GO" id="GO:0006096">
    <property type="term" value="P:glycolytic process"/>
    <property type="evidence" value="ECO:0007669"/>
    <property type="project" value="InterPro"/>
</dbReference>
<protein>
    <recommendedName>
        <fullName evidence="3">2,3-bisphosphoglycerate-dependent phosphoglycerate mutase</fullName>
    </recommendedName>
</protein>
<dbReference type="InterPro" id="IPR005952">
    <property type="entry name" value="Phosphogly_mut1"/>
</dbReference>
<organism evidence="1 2">
    <name type="scientific">Rubroshorea leprosula</name>
    <dbReference type="NCBI Taxonomy" id="152421"/>
    <lineage>
        <taxon>Eukaryota</taxon>
        <taxon>Viridiplantae</taxon>
        <taxon>Streptophyta</taxon>
        <taxon>Embryophyta</taxon>
        <taxon>Tracheophyta</taxon>
        <taxon>Spermatophyta</taxon>
        <taxon>Magnoliopsida</taxon>
        <taxon>eudicotyledons</taxon>
        <taxon>Gunneridae</taxon>
        <taxon>Pentapetalae</taxon>
        <taxon>rosids</taxon>
        <taxon>malvids</taxon>
        <taxon>Malvales</taxon>
        <taxon>Dipterocarpaceae</taxon>
        <taxon>Rubroshorea</taxon>
    </lineage>
</organism>
<accession>A0AAV5KL65</accession>
<evidence type="ECO:0000313" key="2">
    <source>
        <dbReference type="Proteomes" id="UP001054252"/>
    </source>
</evidence>
<reference evidence="1 2" key="1">
    <citation type="journal article" date="2021" name="Commun. Biol.">
        <title>The genome of Shorea leprosula (Dipterocarpaceae) highlights the ecological relevance of drought in aseasonal tropical rainforests.</title>
        <authorList>
            <person name="Ng K.K.S."/>
            <person name="Kobayashi M.J."/>
            <person name="Fawcett J.A."/>
            <person name="Hatakeyama M."/>
            <person name="Paape T."/>
            <person name="Ng C.H."/>
            <person name="Ang C.C."/>
            <person name="Tnah L.H."/>
            <person name="Lee C.T."/>
            <person name="Nishiyama T."/>
            <person name="Sese J."/>
            <person name="O'Brien M.J."/>
            <person name="Copetti D."/>
            <person name="Mohd Noor M.I."/>
            <person name="Ong R.C."/>
            <person name="Putra M."/>
            <person name="Sireger I.Z."/>
            <person name="Indrioko S."/>
            <person name="Kosugi Y."/>
            <person name="Izuno A."/>
            <person name="Isagi Y."/>
            <person name="Lee S.L."/>
            <person name="Shimizu K.K."/>
        </authorList>
    </citation>
    <scope>NUCLEOTIDE SEQUENCE [LARGE SCALE GENOMIC DNA]</scope>
    <source>
        <strain evidence="1">214</strain>
    </source>
</reference>
<gene>
    <name evidence="1" type="ORF">SLEP1_g34798</name>
</gene>
<keyword evidence="2" id="KW-1185">Reference proteome</keyword>
<dbReference type="AlphaFoldDB" id="A0AAV5KL65"/>